<comment type="caution">
    <text evidence="2">The sequence shown here is derived from an EMBL/GenBank/DDBJ whole genome shotgun (WGS) entry which is preliminary data.</text>
</comment>
<evidence type="ECO:0000256" key="1">
    <source>
        <dbReference type="SAM" id="Phobius"/>
    </source>
</evidence>
<gene>
    <name evidence="2" type="ORF">HDG41_007686</name>
</gene>
<sequence>MSEMVAPRSSTTWHRVYAWAALGALFAFAQIRAYVAWIRSEDFRPVELGADPIPESVKATIDHYQWVSVLILIPVAIWYVYGIVKSRRIDAVRLMMVGWLSAYWLDPWLDFLRPMFTYNAHALNFGCWCRFIPFWQSSHARIAEPILIDAPSYFYTFTGTAVVALWAMRATRKRWPRGGNLRLALAGFAVIWMTMGLLDIAASRFMGFDAWPGAFQSASFWGGHYYQFPVYEFLLFPSAFVASAFLLLSVDKNGHTAIERGVDRIDCHPAVRAALRVLAFIAFCNVLNLAYTTAMGVHAVYADPWPADMPSWLANSR</sequence>
<reference evidence="2 3" key="1">
    <citation type="submission" date="2020-08" db="EMBL/GenBank/DDBJ databases">
        <title>Genomic Encyclopedia of Type Strains, Phase IV (KMG-V): Genome sequencing to study the core and pangenomes of soil and plant-associated prokaryotes.</title>
        <authorList>
            <person name="Whitman W."/>
        </authorList>
    </citation>
    <scope>NUCLEOTIDE SEQUENCE [LARGE SCALE GENOMIC DNA]</scope>
    <source>
        <strain evidence="2 3">JPY162</strain>
    </source>
</reference>
<feature type="transmembrane region" description="Helical" evidence="1">
    <location>
        <begin position="228"/>
        <end position="250"/>
    </location>
</feature>
<name>A0A7W8LEM3_9BURK</name>
<evidence type="ECO:0008006" key="4">
    <source>
        <dbReference type="Google" id="ProtNLM"/>
    </source>
</evidence>
<feature type="transmembrane region" description="Helical" evidence="1">
    <location>
        <begin position="277"/>
        <end position="301"/>
    </location>
</feature>
<dbReference type="Proteomes" id="UP000592820">
    <property type="component" value="Unassembled WGS sequence"/>
</dbReference>
<proteinExistence type="predicted"/>
<feature type="transmembrane region" description="Helical" evidence="1">
    <location>
        <begin position="91"/>
        <end position="109"/>
    </location>
</feature>
<keyword evidence="1" id="KW-1133">Transmembrane helix</keyword>
<keyword evidence="1" id="KW-0472">Membrane</keyword>
<feature type="transmembrane region" description="Helical" evidence="1">
    <location>
        <begin position="183"/>
        <end position="208"/>
    </location>
</feature>
<accession>A0A7W8LEM3</accession>
<dbReference type="Pfam" id="PF17198">
    <property type="entry name" value="AveC_like"/>
    <property type="match status" value="1"/>
</dbReference>
<dbReference type="EMBL" id="JACHDE010000037">
    <property type="protein sequence ID" value="MBB5405590.1"/>
    <property type="molecule type" value="Genomic_DNA"/>
</dbReference>
<feature type="transmembrane region" description="Helical" evidence="1">
    <location>
        <begin position="153"/>
        <end position="171"/>
    </location>
</feature>
<keyword evidence="1" id="KW-0812">Transmembrane</keyword>
<organism evidence="2 3">
    <name type="scientific">Paraburkholderia youngii</name>
    <dbReference type="NCBI Taxonomy" id="2782701"/>
    <lineage>
        <taxon>Bacteria</taxon>
        <taxon>Pseudomonadati</taxon>
        <taxon>Pseudomonadota</taxon>
        <taxon>Betaproteobacteria</taxon>
        <taxon>Burkholderiales</taxon>
        <taxon>Burkholderiaceae</taxon>
        <taxon>Paraburkholderia</taxon>
    </lineage>
</organism>
<dbReference type="AlphaFoldDB" id="A0A7W8LEM3"/>
<evidence type="ECO:0000313" key="2">
    <source>
        <dbReference type="EMBL" id="MBB5405590.1"/>
    </source>
</evidence>
<evidence type="ECO:0000313" key="3">
    <source>
        <dbReference type="Proteomes" id="UP000592820"/>
    </source>
</evidence>
<dbReference type="InterPro" id="IPR033459">
    <property type="entry name" value="AveC-like"/>
</dbReference>
<dbReference type="RefSeq" id="WP_184228879.1">
    <property type="nucleotide sequence ID" value="NZ_JACHDE010000037.1"/>
</dbReference>
<feature type="transmembrane region" description="Helical" evidence="1">
    <location>
        <begin position="64"/>
        <end position="84"/>
    </location>
</feature>
<protein>
    <recommendedName>
        <fullName evidence="4">Spirocyclase, AveC family</fullName>
    </recommendedName>
</protein>